<sequence>MRTAQQMMDLILGVAGNDERVRAVCMNGSRTNINVKKDPFQDFDIVYIVTDIKAFTNNPHWIDIFGERIIMQTPEDMVLFPPELGGRYTYLMQFSDGNRIDLMLIPVEEQEAYCKEDSLTTILLDKDDSLPKLPPPTDVNYWVQCPTEEHYKDCCNEFWWVSTYIAKGLWRKEMLYAQAHFNNTREMLIQMLSWQVGVQTDFSRSVGKNGKDLEYLLSKEVWEKLLATYNNASYDSAWQALFTMCELFQSTTTNVASMLSFQGYGESAKVLNYLKHIQKLPSDAKIIF</sequence>
<dbReference type="InterPro" id="IPR043519">
    <property type="entry name" value="NT_sf"/>
</dbReference>
<dbReference type="RefSeq" id="WP_053418128.1">
    <property type="nucleotide sequence ID" value="NZ_LILB01000005.1"/>
</dbReference>
<evidence type="ECO:0000313" key="2">
    <source>
        <dbReference type="Proteomes" id="UP000036867"/>
    </source>
</evidence>
<dbReference type="OrthoDB" id="9776406at2"/>
<keyword evidence="1" id="KW-0808">Transferase</keyword>
<dbReference type="InterPro" id="IPR007530">
    <property type="entry name" value="Aminoglycoside_adenylylTfrase"/>
</dbReference>
<dbReference type="GO" id="GO:0016779">
    <property type="term" value="F:nucleotidyltransferase activity"/>
    <property type="evidence" value="ECO:0007669"/>
    <property type="project" value="UniProtKB-KW"/>
</dbReference>
<reference evidence="2" key="1">
    <citation type="submission" date="2015-08" db="EMBL/GenBank/DDBJ databases">
        <title>Fjat-10028 dsm 16317.</title>
        <authorList>
            <person name="Liu B."/>
            <person name="Wang J."/>
            <person name="Zhu Y."/>
            <person name="Liu G."/>
            <person name="Chen Q."/>
            <person name="Chen Z."/>
            <person name="Lan J."/>
            <person name="Che J."/>
            <person name="Ge C."/>
            <person name="Shi H."/>
            <person name="Pan Z."/>
            <person name="Liu X."/>
        </authorList>
    </citation>
    <scope>NUCLEOTIDE SEQUENCE [LARGE SCALE GENOMIC DNA]</scope>
    <source>
        <strain evidence="2">DSM 16317</strain>
    </source>
</reference>
<evidence type="ECO:0000313" key="1">
    <source>
        <dbReference type="EMBL" id="KOO49950.1"/>
    </source>
</evidence>
<keyword evidence="1" id="KW-0548">Nucleotidyltransferase</keyword>
<dbReference type="AlphaFoldDB" id="A0A0M0LFW6"/>
<keyword evidence="2" id="KW-1185">Reference proteome</keyword>
<name>A0A0M0LFW6_9BACL</name>
<dbReference type="EMBL" id="LILB01000005">
    <property type="protein sequence ID" value="KOO49950.1"/>
    <property type="molecule type" value="Genomic_DNA"/>
</dbReference>
<accession>A0A0M0LFW6</accession>
<organism evidence="1 2">
    <name type="scientific">Viridibacillus arvi</name>
    <dbReference type="NCBI Taxonomy" id="263475"/>
    <lineage>
        <taxon>Bacteria</taxon>
        <taxon>Bacillati</taxon>
        <taxon>Bacillota</taxon>
        <taxon>Bacilli</taxon>
        <taxon>Bacillales</taxon>
        <taxon>Caryophanaceae</taxon>
        <taxon>Viridibacillus</taxon>
    </lineage>
</organism>
<dbReference type="Proteomes" id="UP000036867">
    <property type="component" value="Unassembled WGS sequence"/>
</dbReference>
<dbReference type="SUPFAM" id="SSF81631">
    <property type="entry name" value="PAP/OAS1 substrate-binding domain"/>
    <property type="match status" value="1"/>
</dbReference>
<dbReference type="SUPFAM" id="SSF81301">
    <property type="entry name" value="Nucleotidyltransferase"/>
    <property type="match status" value="1"/>
</dbReference>
<dbReference type="Pfam" id="PF04439">
    <property type="entry name" value="Adenyl_transf"/>
    <property type="match status" value="1"/>
</dbReference>
<gene>
    <name evidence="1" type="ORF">AMD00_16735</name>
</gene>
<proteinExistence type="predicted"/>
<dbReference type="STRING" id="263475.AMD00_16735"/>
<protein>
    <submittedName>
        <fullName evidence="1">Aminoglycoside adenylyltransferase</fullName>
    </submittedName>
</protein>
<dbReference type="Gene3D" id="3.30.460.10">
    <property type="entry name" value="Beta Polymerase, domain 2"/>
    <property type="match status" value="1"/>
</dbReference>
<dbReference type="PIRSF" id="PIRSF000812">
    <property type="entry name" value="AAD"/>
    <property type="match status" value="1"/>
</dbReference>
<comment type="caution">
    <text evidence="1">The sequence shown here is derived from an EMBL/GenBank/DDBJ whole genome shotgun (WGS) entry which is preliminary data.</text>
</comment>
<dbReference type="Gene3D" id="1.20.120.330">
    <property type="entry name" value="Nucleotidyltransferases domain 2"/>
    <property type="match status" value="1"/>
</dbReference>
<dbReference type="PATRIC" id="fig|263475.3.peg.4637"/>
<dbReference type="GeneID" id="301137739"/>